<keyword evidence="6 8" id="KW-0472">Membrane</keyword>
<reference evidence="10 11" key="1">
    <citation type="submission" date="2021-03" db="EMBL/GenBank/DDBJ databases">
        <title>Genomic and phenotypic characterization of Chloracidobacterium isolates provides evidence for multiple species.</title>
        <authorList>
            <person name="Saini M.K."/>
            <person name="Costas A.M.G."/>
            <person name="Tank M."/>
            <person name="Bryant D.A."/>
        </authorList>
    </citation>
    <scope>NUCLEOTIDE SEQUENCE [LARGE SCALE GENOMIC DNA]</scope>
    <source>
        <strain evidence="10 11">BV2-C</strain>
    </source>
</reference>
<dbReference type="Gene3D" id="2.40.170.20">
    <property type="entry name" value="TonB-dependent receptor, beta-barrel domain"/>
    <property type="match status" value="1"/>
</dbReference>
<dbReference type="PANTHER" id="PTHR30069">
    <property type="entry name" value="TONB-DEPENDENT OUTER MEMBRANE RECEPTOR"/>
    <property type="match status" value="1"/>
</dbReference>
<organism evidence="10 11">
    <name type="scientific">Chloracidobacterium validum</name>
    <dbReference type="NCBI Taxonomy" id="2821543"/>
    <lineage>
        <taxon>Bacteria</taxon>
        <taxon>Pseudomonadati</taxon>
        <taxon>Acidobacteriota</taxon>
        <taxon>Terriglobia</taxon>
        <taxon>Terriglobales</taxon>
        <taxon>Acidobacteriaceae</taxon>
        <taxon>Chloracidobacterium</taxon>
    </lineage>
</organism>
<evidence type="ECO:0000256" key="2">
    <source>
        <dbReference type="ARBA" id="ARBA00022448"/>
    </source>
</evidence>
<keyword evidence="4 8" id="KW-0812">Transmembrane</keyword>
<dbReference type="InterPro" id="IPR036942">
    <property type="entry name" value="Beta-barrel_TonB_sf"/>
</dbReference>
<evidence type="ECO:0000256" key="5">
    <source>
        <dbReference type="ARBA" id="ARBA00022729"/>
    </source>
</evidence>
<dbReference type="PANTHER" id="PTHR30069:SF29">
    <property type="entry name" value="HEMOGLOBIN AND HEMOGLOBIN-HAPTOGLOBIN-BINDING PROTEIN 1-RELATED"/>
    <property type="match status" value="1"/>
</dbReference>
<keyword evidence="2 8" id="KW-0813">Transport</keyword>
<dbReference type="Gene3D" id="2.60.40.1120">
    <property type="entry name" value="Carboxypeptidase-like, regulatory domain"/>
    <property type="match status" value="1"/>
</dbReference>
<keyword evidence="3 8" id="KW-1134">Transmembrane beta strand</keyword>
<protein>
    <submittedName>
        <fullName evidence="10">TonB-dependent receptor</fullName>
    </submittedName>
</protein>
<comment type="subcellular location">
    <subcellularLocation>
        <location evidence="1 8">Cell outer membrane</location>
        <topology evidence="1 8">Multi-pass membrane protein</topology>
    </subcellularLocation>
</comment>
<name>A0ABX8B547_9BACT</name>
<evidence type="ECO:0000256" key="4">
    <source>
        <dbReference type="ARBA" id="ARBA00022692"/>
    </source>
</evidence>
<evidence type="ECO:0000259" key="9">
    <source>
        <dbReference type="Pfam" id="PF07715"/>
    </source>
</evidence>
<sequence length="820" mass="88826">MSSFLRLAALTLFLWLAHAGLSPVLAQSSALRGRVLDEQGNPVSNASVVLQTREAGVRLSAVSGADGSYAFEGLAGRDYIVEVEALGFARVTRRLTVGDPADITLRVDGVSDTVVVTAAGAPQTVDEVSKAVTVIDRQEILDRNEYALHEILRTAPGIQVLNNGGPGAFTQLRTRGLRPDATAILYDGLRFRDASTTQGDATSFMSNLNFVDFGRVEFLRGSGSSLYGTNAVGGVVNVVSSTGGGPTTGSLQLEGGGLGLFRGRFQLQGGLAQDRFTYSFATTHLNVTRGVNGWTPTRSTGVQGTLRYDFTPNISLTGRVNASDDFVALQIGPTTSGIPAANFPTTGVIPARFLPSDQVRRLMSGVPASQIVWGDTTVIPNRQDPDNRRTSDFAMGAVIFNHIINPVVSYRVAWQRVHTARVFQNGPGGFGFQPVTSNVLNYVGDIDTVDARVNLQPTRWLTFTAGYEFEREAYFDRQDNRLPDPRRRVDVQTNISQNAHAGYFQAQFRLLEDRLQLSLSGRTQGFRLNRPTFLATGTTNAYANVQLKAPPRAFTGDISASYLIPTSKTKVRAHVGNAYRAPALYERFGGGFFNNPVTGLVNFTPYGDPFLSPDRYNSFDGGVDQYFFRDRLQVGLTVFYTRVVQITAFDSSGVLNPATDPYGRSSGYINGSGGISRGVEVSFNARPTATLTLNGSYTHTSAGTDRDVSVRGFFRIFGVAAHTFTLVANQAIGKRFNVNFDMVAYSGTYASLFAVNRSRAFEVPGFVKADVMGGYTIPVGNDRSLRVYGKVENMFNRRYFTGNGWLAPGVVGTGGVAFQF</sequence>
<dbReference type="Pfam" id="PF07715">
    <property type="entry name" value="Plug"/>
    <property type="match status" value="1"/>
</dbReference>
<dbReference type="SUPFAM" id="SSF49464">
    <property type="entry name" value="Carboxypeptidase regulatory domain-like"/>
    <property type="match status" value="1"/>
</dbReference>
<dbReference type="Pfam" id="PF13620">
    <property type="entry name" value="CarboxypepD_reg"/>
    <property type="match status" value="1"/>
</dbReference>
<dbReference type="Proteomes" id="UP000676506">
    <property type="component" value="Chromosome 1"/>
</dbReference>
<keyword evidence="11" id="KW-1185">Reference proteome</keyword>
<evidence type="ECO:0000256" key="6">
    <source>
        <dbReference type="ARBA" id="ARBA00023136"/>
    </source>
</evidence>
<keyword evidence="5" id="KW-0732">Signal</keyword>
<evidence type="ECO:0000256" key="7">
    <source>
        <dbReference type="ARBA" id="ARBA00023237"/>
    </source>
</evidence>
<evidence type="ECO:0000313" key="11">
    <source>
        <dbReference type="Proteomes" id="UP000676506"/>
    </source>
</evidence>
<proteinExistence type="inferred from homology"/>
<dbReference type="InterPro" id="IPR037066">
    <property type="entry name" value="Plug_dom_sf"/>
</dbReference>
<dbReference type="InterPro" id="IPR008969">
    <property type="entry name" value="CarboxyPept-like_regulatory"/>
</dbReference>
<evidence type="ECO:0000313" key="10">
    <source>
        <dbReference type="EMBL" id="QUW02096.1"/>
    </source>
</evidence>
<feature type="domain" description="TonB-dependent receptor plug" evidence="9">
    <location>
        <begin position="126"/>
        <end position="235"/>
    </location>
</feature>
<dbReference type="Gene3D" id="2.170.130.10">
    <property type="entry name" value="TonB-dependent receptor, plug domain"/>
    <property type="match status" value="1"/>
</dbReference>
<keyword evidence="7 8" id="KW-0998">Cell outer membrane</keyword>
<evidence type="ECO:0000256" key="1">
    <source>
        <dbReference type="ARBA" id="ARBA00004571"/>
    </source>
</evidence>
<gene>
    <name evidence="10" type="ORF">J8C06_06905</name>
</gene>
<evidence type="ECO:0000256" key="3">
    <source>
        <dbReference type="ARBA" id="ARBA00022452"/>
    </source>
</evidence>
<accession>A0ABX8B547</accession>
<keyword evidence="10" id="KW-0675">Receptor</keyword>
<dbReference type="SUPFAM" id="SSF56935">
    <property type="entry name" value="Porins"/>
    <property type="match status" value="1"/>
</dbReference>
<evidence type="ECO:0000256" key="8">
    <source>
        <dbReference type="PROSITE-ProRule" id="PRU01360"/>
    </source>
</evidence>
<dbReference type="PROSITE" id="PS52016">
    <property type="entry name" value="TONB_DEPENDENT_REC_3"/>
    <property type="match status" value="1"/>
</dbReference>
<dbReference type="EMBL" id="CP072648">
    <property type="protein sequence ID" value="QUW02096.1"/>
    <property type="molecule type" value="Genomic_DNA"/>
</dbReference>
<dbReference type="InterPro" id="IPR012910">
    <property type="entry name" value="Plug_dom"/>
</dbReference>
<dbReference type="RefSeq" id="WP_211427987.1">
    <property type="nucleotide sequence ID" value="NZ_CP072648.1"/>
</dbReference>
<dbReference type="InterPro" id="IPR039426">
    <property type="entry name" value="TonB-dep_rcpt-like"/>
</dbReference>
<comment type="similarity">
    <text evidence="8">Belongs to the TonB-dependent receptor family.</text>
</comment>